<name>A0A8S1K5F2_PARPR</name>
<dbReference type="InterPro" id="IPR011936">
    <property type="entry name" value="Myxo_disulph_rpt"/>
</dbReference>
<keyword evidence="4" id="KW-1133">Transmembrane helix</keyword>
<dbReference type="Proteomes" id="UP000688137">
    <property type="component" value="Unassembled WGS sequence"/>
</dbReference>
<evidence type="ECO:0000313" key="6">
    <source>
        <dbReference type="Proteomes" id="UP000688137"/>
    </source>
</evidence>
<evidence type="ECO:0000256" key="4">
    <source>
        <dbReference type="SAM" id="Phobius"/>
    </source>
</evidence>
<dbReference type="EMBL" id="CAJJDM010000006">
    <property type="protein sequence ID" value="CAD8045598.1"/>
    <property type="molecule type" value="Genomic_DNA"/>
</dbReference>
<keyword evidence="4" id="KW-0472">Membrane</keyword>
<feature type="transmembrane region" description="Helical" evidence="4">
    <location>
        <begin position="56"/>
        <end position="76"/>
    </location>
</feature>
<keyword evidence="2" id="KW-0677">Repeat</keyword>
<reference evidence="5" key="1">
    <citation type="submission" date="2021-01" db="EMBL/GenBank/DDBJ databases">
        <authorList>
            <consortium name="Genoscope - CEA"/>
            <person name="William W."/>
        </authorList>
    </citation>
    <scope>NUCLEOTIDE SEQUENCE</scope>
</reference>
<dbReference type="Pfam" id="PF13948">
    <property type="entry name" value="DUF4215"/>
    <property type="match status" value="1"/>
</dbReference>
<keyword evidence="4" id="KW-0812">Transmembrane</keyword>
<protein>
    <recommendedName>
        <fullName evidence="7">Transmembrane protein</fullName>
    </recommendedName>
</protein>
<keyword evidence="3" id="KW-1015">Disulfide bond</keyword>
<evidence type="ECO:0000256" key="3">
    <source>
        <dbReference type="ARBA" id="ARBA00023157"/>
    </source>
</evidence>
<gene>
    <name evidence="5" type="ORF">PPRIM_AZ9-3.1.T0090499</name>
</gene>
<feature type="transmembrane region" description="Helical" evidence="4">
    <location>
        <begin position="6"/>
        <end position="23"/>
    </location>
</feature>
<accession>A0A8S1K5F2</accession>
<feature type="transmembrane region" description="Helical" evidence="4">
    <location>
        <begin position="30"/>
        <end position="50"/>
    </location>
</feature>
<sequence>MVVLIINMNVLKTTSIVIIVYVQQVIWKQIYYIFQIINAYLYVEMIIYLIRNNEMIQILYSMMDAIYAYFYISYYLDKQKNIFYSVFGDEIVTHDEQCDNGNLLSDLLCLNCKLQCQEEYKTCIDGNCFQCNSLGWQLDVLYYYCYYLNNFVYLLCQFIKCYFENSNYFYNNLFVVIDQFQEMNNVMMDVIIAYCNSKSKKSVLYTKMVNAKSVILKDGNLIQINALRYAEIKQF</sequence>
<proteinExistence type="predicted"/>
<evidence type="ECO:0000256" key="2">
    <source>
        <dbReference type="ARBA" id="ARBA00022737"/>
    </source>
</evidence>
<keyword evidence="6" id="KW-1185">Reference proteome</keyword>
<evidence type="ECO:0008006" key="7">
    <source>
        <dbReference type="Google" id="ProtNLM"/>
    </source>
</evidence>
<evidence type="ECO:0000256" key="1">
    <source>
        <dbReference type="ARBA" id="ARBA00022729"/>
    </source>
</evidence>
<evidence type="ECO:0000313" key="5">
    <source>
        <dbReference type="EMBL" id="CAD8045598.1"/>
    </source>
</evidence>
<keyword evidence="1" id="KW-0732">Signal</keyword>
<comment type="caution">
    <text evidence="5">The sequence shown here is derived from an EMBL/GenBank/DDBJ whole genome shotgun (WGS) entry which is preliminary data.</text>
</comment>
<dbReference type="AlphaFoldDB" id="A0A8S1K5F2"/>
<organism evidence="5 6">
    <name type="scientific">Paramecium primaurelia</name>
    <dbReference type="NCBI Taxonomy" id="5886"/>
    <lineage>
        <taxon>Eukaryota</taxon>
        <taxon>Sar</taxon>
        <taxon>Alveolata</taxon>
        <taxon>Ciliophora</taxon>
        <taxon>Intramacronucleata</taxon>
        <taxon>Oligohymenophorea</taxon>
        <taxon>Peniculida</taxon>
        <taxon>Parameciidae</taxon>
        <taxon>Paramecium</taxon>
    </lineage>
</organism>